<keyword evidence="2 4" id="KW-0863">Zinc-finger</keyword>
<dbReference type="AlphaFoldDB" id="A0A397J6R2"/>
<dbReference type="EMBL" id="PQFF01000123">
    <property type="protein sequence ID" value="RHZ80753.1"/>
    <property type="molecule type" value="Genomic_DNA"/>
</dbReference>
<dbReference type="GO" id="GO:0008270">
    <property type="term" value="F:zinc ion binding"/>
    <property type="evidence" value="ECO:0007669"/>
    <property type="project" value="UniProtKB-KW"/>
</dbReference>
<evidence type="ECO:0000256" key="1">
    <source>
        <dbReference type="ARBA" id="ARBA00022723"/>
    </source>
</evidence>
<feature type="compositionally biased region" description="Basic residues" evidence="5">
    <location>
        <begin position="91"/>
        <end position="100"/>
    </location>
</feature>
<evidence type="ECO:0000259" key="6">
    <source>
        <dbReference type="PROSITE" id="PS50089"/>
    </source>
</evidence>
<evidence type="ECO:0000313" key="8">
    <source>
        <dbReference type="Proteomes" id="UP000266861"/>
    </source>
</evidence>
<keyword evidence="1" id="KW-0479">Metal-binding</keyword>
<evidence type="ECO:0000256" key="4">
    <source>
        <dbReference type="PROSITE-ProRule" id="PRU00175"/>
    </source>
</evidence>
<accession>A0A397J6R2</accession>
<dbReference type="SUPFAM" id="SSF57850">
    <property type="entry name" value="RING/U-box"/>
    <property type="match status" value="1"/>
</dbReference>
<feature type="region of interest" description="Disordered" evidence="5">
    <location>
        <begin position="84"/>
        <end position="107"/>
    </location>
</feature>
<dbReference type="Pfam" id="PF13445">
    <property type="entry name" value="zf-RING_UBOX"/>
    <property type="match status" value="1"/>
</dbReference>
<dbReference type="OrthoDB" id="8062037at2759"/>
<gene>
    <name evidence="7" type="ORF">Glove_132g75</name>
</gene>
<keyword evidence="3" id="KW-0862">Zinc</keyword>
<evidence type="ECO:0000256" key="5">
    <source>
        <dbReference type="SAM" id="MobiDB-lite"/>
    </source>
</evidence>
<evidence type="ECO:0000256" key="2">
    <source>
        <dbReference type="ARBA" id="ARBA00022771"/>
    </source>
</evidence>
<name>A0A397J6R2_9GLOM</name>
<feature type="domain" description="RING-type" evidence="6">
    <location>
        <begin position="124"/>
        <end position="165"/>
    </location>
</feature>
<dbReference type="PROSITE" id="PS50089">
    <property type="entry name" value="ZF_RING_2"/>
    <property type="match status" value="1"/>
</dbReference>
<sequence length="489" mass="56908">MIENFNDHAERKVKNEFKYLKACIIDLEYGMRMFHKKLENIVDQCNYMYSDNYDYNSNTSNSETELSDDVEILTCTSKKIHESKDLGSIHSKPKKKRNKNKVYERNSSPEKIIDESDIPELDPCSICNREFFLYEIKKPFTILACGHIYHRDCIKTSIKKRSICPKPDCKKEVESTVDSMPGSQNINDLMDISPSLFTDPLFSSPSKKRVSESISKSSSKKVKVKNEDSSMLKKLIKDLSSPSSSSTTSLQTVTSSGNFIDLYNALIKAEEQVGTTNQEVIRSYFAFGKKLEDRFEYYKKSNRERKAQKKLINEVTEQLPNDLSRNAIEKRLERARKIYYLFSNIGYEKIQLVKSYSALRISKLITSSGNFIDLYNALIKAEEQVGTTNQEVIRSYFAFGKKLEDRFEYYKKSNRERKAQKKLINEVTEQLPNDLSRNAIEKRLERARKIYYLFSNIGYEKIQLVKSYSALRISKLSWDEIDAIEKKFE</sequence>
<reference evidence="7 8" key="1">
    <citation type="submission" date="2018-08" db="EMBL/GenBank/DDBJ databases">
        <title>Genome and evolution of the arbuscular mycorrhizal fungus Diversispora epigaea (formerly Glomus versiforme) and its bacterial endosymbionts.</title>
        <authorList>
            <person name="Sun X."/>
            <person name="Fei Z."/>
            <person name="Harrison M."/>
        </authorList>
    </citation>
    <scope>NUCLEOTIDE SEQUENCE [LARGE SCALE GENOMIC DNA]</scope>
    <source>
        <strain evidence="7 8">IT104</strain>
    </source>
</reference>
<organism evidence="7 8">
    <name type="scientific">Diversispora epigaea</name>
    <dbReference type="NCBI Taxonomy" id="1348612"/>
    <lineage>
        <taxon>Eukaryota</taxon>
        <taxon>Fungi</taxon>
        <taxon>Fungi incertae sedis</taxon>
        <taxon>Mucoromycota</taxon>
        <taxon>Glomeromycotina</taxon>
        <taxon>Glomeromycetes</taxon>
        <taxon>Diversisporales</taxon>
        <taxon>Diversisporaceae</taxon>
        <taxon>Diversispora</taxon>
    </lineage>
</organism>
<dbReference type="InterPro" id="IPR027370">
    <property type="entry name" value="Znf-RING_euk"/>
</dbReference>
<protein>
    <recommendedName>
        <fullName evidence="6">RING-type domain-containing protein</fullName>
    </recommendedName>
</protein>
<dbReference type="InterPro" id="IPR001841">
    <property type="entry name" value="Znf_RING"/>
</dbReference>
<dbReference type="InterPro" id="IPR013083">
    <property type="entry name" value="Znf_RING/FYVE/PHD"/>
</dbReference>
<dbReference type="Proteomes" id="UP000266861">
    <property type="component" value="Unassembled WGS sequence"/>
</dbReference>
<dbReference type="Gene3D" id="3.30.40.10">
    <property type="entry name" value="Zinc/RING finger domain, C3HC4 (zinc finger)"/>
    <property type="match status" value="1"/>
</dbReference>
<proteinExistence type="predicted"/>
<keyword evidence="8" id="KW-1185">Reference proteome</keyword>
<evidence type="ECO:0000256" key="3">
    <source>
        <dbReference type="ARBA" id="ARBA00022833"/>
    </source>
</evidence>
<comment type="caution">
    <text evidence="7">The sequence shown here is derived from an EMBL/GenBank/DDBJ whole genome shotgun (WGS) entry which is preliminary data.</text>
</comment>
<evidence type="ECO:0000313" key="7">
    <source>
        <dbReference type="EMBL" id="RHZ80753.1"/>
    </source>
</evidence>